<dbReference type="InterPro" id="IPR019734">
    <property type="entry name" value="TPR_rpt"/>
</dbReference>
<feature type="repeat" description="TPR" evidence="3">
    <location>
        <begin position="55"/>
        <end position="88"/>
    </location>
</feature>
<keyword evidence="2 3" id="KW-0802">TPR repeat</keyword>
<dbReference type="Pfam" id="PF13432">
    <property type="entry name" value="TPR_16"/>
    <property type="match status" value="1"/>
</dbReference>
<dbReference type="InterPro" id="IPR013105">
    <property type="entry name" value="TPR_2"/>
</dbReference>
<evidence type="ECO:0000313" key="5">
    <source>
        <dbReference type="Proteomes" id="UP000259610"/>
    </source>
</evidence>
<dbReference type="EMBL" id="DMAN01000171">
    <property type="protein sequence ID" value="HAE27073.1"/>
    <property type="molecule type" value="Genomic_DNA"/>
</dbReference>
<name>A0A3B9GXA2_9PROT</name>
<proteinExistence type="predicted"/>
<dbReference type="PANTHER" id="PTHR43404">
    <property type="entry name" value="LIPOPOLYSACCHARIDE CHOLINEPHOSPHOTRANSFERASE LICD"/>
    <property type="match status" value="1"/>
</dbReference>
<organism evidence="4 5">
    <name type="scientific">Hyphomonas adhaerens</name>
    <dbReference type="NCBI Taxonomy" id="81029"/>
    <lineage>
        <taxon>Bacteria</taxon>
        <taxon>Pseudomonadati</taxon>
        <taxon>Pseudomonadota</taxon>
        <taxon>Alphaproteobacteria</taxon>
        <taxon>Hyphomonadales</taxon>
        <taxon>Hyphomonadaceae</taxon>
        <taxon>Hyphomonas</taxon>
    </lineage>
</organism>
<feature type="non-terminal residue" evidence="4">
    <location>
        <position position="1"/>
    </location>
</feature>
<protein>
    <submittedName>
        <fullName evidence="4">Uncharacterized protein</fullName>
    </submittedName>
</protein>
<keyword evidence="1" id="KW-0677">Repeat</keyword>
<gene>
    <name evidence="4" type="ORF">DCG58_07930</name>
</gene>
<sequence>EEAEEAVASFERATLARPDDVAARLNLAIAAYRAGEPERAAELCDTILITAPELPDAHQLKGLALHALGDHAGALAAFRKAVAISPNSAKSWASIADIADDEDERIEAVEHAASVMLAACHESGATPSVLHRCISALISAQRFDDATSMLDSHRTRLDAVTYHDLLARTLYRKGAFEAAFRAKEFALLGMDLRSLPNTPKPSDFAPDAAMSAVAELSDILGSAGIECFLAAGTLLGMYREGRPLAHDRDADIGVMRGGDVAGVIRSHPSLMLAHDARPGDRYFALSFRNVAIDIFVHDARNDHLVCGVSSTPGDIQWRFSPFRLKRIEIAGRIWRIPDNAERYLAESYGPGWRTPDKGFASAISSPALFGVSDHARGYYALTRAKKSLLIGDAVKARALLRQSPVRMRFAMPP</sequence>
<evidence type="ECO:0000256" key="3">
    <source>
        <dbReference type="PROSITE-ProRule" id="PRU00339"/>
    </source>
</evidence>
<dbReference type="SMART" id="SM00028">
    <property type="entry name" value="TPR"/>
    <property type="match status" value="2"/>
</dbReference>
<reference evidence="4 5" key="1">
    <citation type="journal article" date="2018" name="Nat. Biotechnol.">
        <title>A standardized bacterial taxonomy based on genome phylogeny substantially revises the tree of life.</title>
        <authorList>
            <person name="Parks D.H."/>
            <person name="Chuvochina M."/>
            <person name="Waite D.W."/>
            <person name="Rinke C."/>
            <person name="Skarshewski A."/>
            <person name="Chaumeil P.A."/>
            <person name="Hugenholtz P."/>
        </authorList>
    </citation>
    <scope>NUCLEOTIDE SEQUENCE [LARGE SCALE GENOMIC DNA]</scope>
    <source>
        <strain evidence="4">UBA8733</strain>
    </source>
</reference>
<dbReference type="AlphaFoldDB" id="A0A3B9GXA2"/>
<dbReference type="InterPro" id="IPR052942">
    <property type="entry name" value="LPS_cholinephosphotransferase"/>
</dbReference>
<dbReference type="Pfam" id="PF07719">
    <property type="entry name" value="TPR_2"/>
    <property type="match status" value="1"/>
</dbReference>
<dbReference type="PANTHER" id="PTHR43404:SF1">
    <property type="entry name" value="MNN4P"/>
    <property type="match status" value="1"/>
</dbReference>
<evidence type="ECO:0000256" key="1">
    <source>
        <dbReference type="ARBA" id="ARBA00022737"/>
    </source>
</evidence>
<dbReference type="InterPro" id="IPR011990">
    <property type="entry name" value="TPR-like_helical_dom_sf"/>
</dbReference>
<dbReference type="Proteomes" id="UP000259610">
    <property type="component" value="Unassembled WGS sequence"/>
</dbReference>
<evidence type="ECO:0000256" key="2">
    <source>
        <dbReference type="ARBA" id="ARBA00022803"/>
    </source>
</evidence>
<dbReference type="Gene3D" id="1.25.40.10">
    <property type="entry name" value="Tetratricopeptide repeat domain"/>
    <property type="match status" value="1"/>
</dbReference>
<dbReference type="PROSITE" id="PS50005">
    <property type="entry name" value="TPR"/>
    <property type="match status" value="1"/>
</dbReference>
<dbReference type="SUPFAM" id="SSF48452">
    <property type="entry name" value="TPR-like"/>
    <property type="match status" value="1"/>
</dbReference>
<comment type="caution">
    <text evidence="4">The sequence shown here is derived from an EMBL/GenBank/DDBJ whole genome shotgun (WGS) entry which is preliminary data.</text>
</comment>
<evidence type="ECO:0000313" key="4">
    <source>
        <dbReference type="EMBL" id="HAE27073.1"/>
    </source>
</evidence>
<accession>A0A3B9GXA2</accession>